<evidence type="ECO:0000313" key="10">
    <source>
        <dbReference type="Proteomes" id="UP000265520"/>
    </source>
</evidence>
<evidence type="ECO:0000256" key="7">
    <source>
        <dbReference type="ARBA" id="ARBA00023125"/>
    </source>
</evidence>
<keyword evidence="5" id="KW-0158">Chromosome</keyword>
<organism evidence="9 10">
    <name type="scientific">Trifolium medium</name>
    <dbReference type="NCBI Taxonomy" id="97028"/>
    <lineage>
        <taxon>Eukaryota</taxon>
        <taxon>Viridiplantae</taxon>
        <taxon>Streptophyta</taxon>
        <taxon>Embryophyta</taxon>
        <taxon>Tracheophyta</taxon>
        <taxon>Spermatophyta</taxon>
        <taxon>Magnoliopsida</taxon>
        <taxon>eudicotyledons</taxon>
        <taxon>Gunneridae</taxon>
        <taxon>Pentapetalae</taxon>
        <taxon>rosids</taxon>
        <taxon>fabids</taxon>
        <taxon>Fabales</taxon>
        <taxon>Fabaceae</taxon>
        <taxon>Papilionoideae</taxon>
        <taxon>50 kb inversion clade</taxon>
        <taxon>NPAAA clade</taxon>
        <taxon>Hologalegina</taxon>
        <taxon>IRL clade</taxon>
        <taxon>Trifolieae</taxon>
        <taxon>Trifolium</taxon>
    </lineage>
</organism>
<dbReference type="GO" id="GO:0003697">
    <property type="term" value="F:single-stranded DNA binding"/>
    <property type="evidence" value="ECO:0007669"/>
    <property type="project" value="TreeGrafter"/>
</dbReference>
<keyword evidence="8" id="KW-0539">Nucleus</keyword>
<evidence type="ECO:0000256" key="8">
    <source>
        <dbReference type="ARBA" id="ARBA00023242"/>
    </source>
</evidence>
<dbReference type="InterPro" id="IPR042617">
    <property type="entry name" value="CTC1-like"/>
</dbReference>
<comment type="subcellular location">
    <subcellularLocation>
        <location evidence="2">Chromosome</location>
        <location evidence="2">Telomere</location>
    </subcellularLocation>
    <subcellularLocation>
        <location evidence="1">Nucleus</location>
    </subcellularLocation>
</comment>
<dbReference type="PANTHER" id="PTHR14865">
    <property type="entry name" value="CST COMPLEX SUBUNIT CTC1"/>
    <property type="match status" value="1"/>
</dbReference>
<comment type="caution">
    <text evidence="9">The sequence shown here is derived from an EMBL/GenBank/DDBJ whole genome shotgun (WGS) entry which is preliminary data.</text>
</comment>
<comment type="similarity">
    <text evidence="3">Belongs to the CTC1 family.</text>
</comment>
<evidence type="ECO:0000256" key="2">
    <source>
        <dbReference type="ARBA" id="ARBA00004574"/>
    </source>
</evidence>
<proteinExistence type="inferred from homology"/>
<protein>
    <recommendedName>
        <fullName evidence="4">CST complex subunit CTC1</fullName>
    </recommendedName>
</protein>
<keyword evidence="7" id="KW-0238">DNA-binding</keyword>
<name>A0A392QFJ9_9FABA</name>
<dbReference type="PANTHER" id="PTHR14865:SF2">
    <property type="entry name" value="CST COMPLEX SUBUNIT CTC1"/>
    <property type="match status" value="1"/>
</dbReference>
<dbReference type="GO" id="GO:0042162">
    <property type="term" value="F:telomeric DNA binding"/>
    <property type="evidence" value="ECO:0007669"/>
    <property type="project" value="TreeGrafter"/>
</dbReference>
<dbReference type="GO" id="GO:0045740">
    <property type="term" value="P:positive regulation of DNA replication"/>
    <property type="evidence" value="ECO:0007669"/>
    <property type="project" value="TreeGrafter"/>
</dbReference>
<evidence type="ECO:0000256" key="4">
    <source>
        <dbReference type="ARBA" id="ARBA00016175"/>
    </source>
</evidence>
<dbReference type="Proteomes" id="UP000265520">
    <property type="component" value="Unassembled WGS sequence"/>
</dbReference>
<keyword evidence="6" id="KW-0779">Telomere</keyword>
<reference evidence="9 10" key="1">
    <citation type="journal article" date="2018" name="Front. Plant Sci.">
        <title>Red Clover (Trifolium pratense) and Zigzag Clover (T. medium) - A Picture of Genomic Similarities and Differences.</title>
        <authorList>
            <person name="Dluhosova J."/>
            <person name="Istvanek J."/>
            <person name="Nedelnik J."/>
            <person name="Repkova J."/>
        </authorList>
    </citation>
    <scope>NUCLEOTIDE SEQUENCE [LARGE SCALE GENOMIC DNA]</scope>
    <source>
        <strain evidence="10">cv. 10/8</strain>
        <tissue evidence="9">Leaf</tissue>
    </source>
</reference>
<feature type="non-terminal residue" evidence="9">
    <location>
        <position position="93"/>
    </location>
</feature>
<evidence type="ECO:0000256" key="5">
    <source>
        <dbReference type="ARBA" id="ARBA00022454"/>
    </source>
</evidence>
<dbReference type="AlphaFoldDB" id="A0A392QFJ9"/>
<dbReference type="EMBL" id="LXQA010131571">
    <property type="protein sequence ID" value="MCI22642.1"/>
    <property type="molecule type" value="Genomic_DNA"/>
</dbReference>
<evidence type="ECO:0000256" key="3">
    <source>
        <dbReference type="ARBA" id="ARBA00006332"/>
    </source>
</evidence>
<sequence>MFHADDGSSLCCCWVNAERAATLLRLQEEATTSYHLGRILKKYKRITVKNRGSFIDFPYQDLVVSVASGDALNSSDENIIKYIIFNACVGRTW</sequence>
<evidence type="ECO:0000313" key="9">
    <source>
        <dbReference type="EMBL" id="MCI22642.1"/>
    </source>
</evidence>
<keyword evidence="10" id="KW-1185">Reference proteome</keyword>
<dbReference type="GO" id="GO:1990879">
    <property type="term" value="C:CST complex"/>
    <property type="evidence" value="ECO:0007669"/>
    <property type="project" value="TreeGrafter"/>
</dbReference>
<dbReference type="GO" id="GO:0010833">
    <property type="term" value="P:telomere maintenance via telomere lengthening"/>
    <property type="evidence" value="ECO:0007669"/>
    <property type="project" value="TreeGrafter"/>
</dbReference>
<accession>A0A392QFJ9</accession>
<evidence type="ECO:0000256" key="6">
    <source>
        <dbReference type="ARBA" id="ARBA00022895"/>
    </source>
</evidence>
<evidence type="ECO:0000256" key="1">
    <source>
        <dbReference type="ARBA" id="ARBA00004123"/>
    </source>
</evidence>